<dbReference type="OrthoDB" id="7472701at2"/>
<reference evidence="2 3" key="1">
    <citation type="submission" date="2016-10" db="EMBL/GenBank/DDBJ databases">
        <title>Genome sequence of Streptomyces sp. MUSC 93.</title>
        <authorList>
            <person name="Lee L.-H."/>
            <person name="Ser H.-L."/>
            <person name="Law J.W.-F."/>
        </authorList>
    </citation>
    <scope>NUCLEOTIDE SEQUENCE [LARGE SCALE GENOMIC DNA]</scope>
    <source>
        <strain evidence="2 3">MUSC 93</strain>
    </source>
</reference>
<keyword evidence="1" id="KW-0175">Coiled coil</keyword>
<feature type="coiled-coil region" evidence="1">
    <location>
        <begin position="70"/>
        <end position="108"/>
    </location>
</feature>
<dbReference type="RefSeq" id="WP_071367945.1">
    <property type="nucleotide sequence ID" value="NZ_MLYP01000054.1"/>
</dbReference>
<dbReference type="Proteomes" id="UP000179935">
    <property type="component" value="Unassembled WGS sequence"/>
</dbReference>
<dbReference type="STRING" id="1428652.BIV24_21085"/>
<proteinExistence type="predicted"/>
<comment type="caution">
    <text evidence="2">The sequence shown here is derived from an EMBL/GenBank/DDBJ whole genome shotgun (WGS) entry which is preliminary data.</text>
</comment>
<evidence type="ECO:0000313" key="2">
    <source>
        <dbReference type="EMBL" id="OIJ88935.1"/>
    </source>
</evidence>
<accession>A0A1S2P637</accession>
<dbReference type="AlphaFoldDB" id="A0A1S2P637"/>
<evidence type="ECO:0000256" key="1">
    <source>
        <dbReference type="SAM" id="Coils"/>
    </source>
</evidence>
<sequence>MSTTDATETALRAASERLLRGESTRSDGSLTVASLAVEAGVSRASAYRHPHVLTEFRTLVADREEAATPSASLRQEVQTLKSAERRLRQEHAREVRELRSSINVLAQQVQLLTLENELLSKAAERSDRVTRIDRR</sequence>
<organism evidence="2 3">
    <name type="scientific">Streptomyces colonosanans</name>
    <dbReference type="NCBI Taxonomy" id="1428652"/>
    <lineage>
        <taxon>Bacteria</taxon>
        <taxon>Bacillati</taxon>
        <taxon>Actinomycetota</taxon>
        <taxon>Actinomycetes</taxon>
        <taxon>Kitasatosporales</taxon>
        <taxon>Streptomycetaceae</taxon>
        <taxon>Streptomyces</taxon>
    </lineage>
</organism>
<protein>
    <submittedName>
        <fullName evidence="2">Uncharacterized protein</fullName>
    </submittedName>
</protein>
<keyword evidence="3" id="KW-1185">Reference proteome</keyword>
<evidence type="ECO:0000313" key="3">
    <source>
        <dbReference type="Proteomes" id="UP000179935"/>
    </source>
</evidence>
<dbReference type="EMBL" id="MLYP01000054">
    <property type="protein sequence ID" value="OIJ88935.1"/>
    <property type="molecule type" value="Genomic_DNA"/>
</dbReference>
<gene>
    <name evidence="2" type="ORF">BIV24_21085</name>
</gene>
<name>A0A1S2P637_9ACTN</name>